<comment type="caution">
    <text evidence="2">The sequence shown here is derived from an EMBL/GenBank/DDBJ whole genome shotgun (WGS) entry which is preliminary data.</text>
</comment>
<dbReference type="Proteomes" id="UP000460751">
    <property type="component" value="Unassembled WGS sequence"/>
</dbReference>
<keyword evidence="3" id="KW-1185">Reference proteome</keyword>
<organism evidence="2 3">
    <name type="scientific">Vreelandella halophila</name>
    <dbReference type="NCBI Taxonomy" id="86177"/>
    <lineage>
        <taxon>Bacteria</taxon>
        <taxon>Pseudomonadati</taxon>
        <taxon>Pseudomonadota</taxon>
        <taxon>Gammaproteobacteria</taxon>
        <taxon>Oceanospirillales</taxon>
        <taxon>Halomonadaceae</taxon>
        <taxon>Vreelandella</taxon>
    </lineage>
</organism>
<accession>A0A9X5B6U4</accession>
<dbReference type="NCBIfam" id="TIGR01409">
    <property type="entry name" value="TAT_signal_seq"/>
    <property type="match status" value="1"/>
</dbReference>
<dbReference type="PROSITE" id="PS51318">
    <property type="entry name" value="TAT"/>
    <property type="match status" value="1"/>
</dbReference>
<dbReference type="EMBL" id="WMEX01000008">
    <property type="protein sequence ID" value="MYL27853.1"/>
    <property type="molecule type" value="Genomic_DNA"/>
</dbReference>
<evidence type="ECO:0000313" key="3">
    <source>
        <dbReference type="Proteomes" id="UP000460751"/>
    </source>
</evidence>
<reference evidence="2 3" key="1">
    <citation type="submission" date="2019-11" db="EMBL/GenBank/DDBJ databases">
        <title>Genome sequences of 17 halophilic strains isolated from different environments.</title>
        <authorList>
            <person name="Furrow R.E."/>
        </authorList>
    </citation>
    <scope>NUCLEOTIDE SEQUENCE [LARGE SCALE GENOMIC DNA]</scope>
    <source>
        <strain evidence="2 3">22507_15_FS</strain>
    </source>
</reference>
<dbReference type="InterPro" id="IPR019546">
    <property type="entry name" value="TAT_signal_bac_arc"/>
</dbReference>
<keyword evidence="1" id="KW-0732">Signal</keyword>
<dbReference type="AlphaFoldDB" id="A0A9X5B6U4"/>
<gene>
    <name evidence="2" type="ORF">GLW01_13750</name>
</gene>
<proteinExistence type="predicted"/>
<sequence>MHWRVVSSRNRMGSRAMTMTRRQLLRNGAALGAAVPVSLSTGWVGQAMAEGLAINGEIRVFGSDRSSSELARGLRGAGWRPVEAGRFDPLVLADLPRGTLAAGFTDEAGMALLTSQLVGRGRILALGRHGADGHQLVSQRGAVVDSLAQADSSWQAALGREYARLAQNPPSGRRDHNLREAGTAGTRELSFLVRV</sequence>
<evidence type="ECO:0000313" key="2">
    <source>
        <dbReference type="EMBL" id="MYL27853.1"/>
    </source>
</evidence>
<evidence type="ECO:0000256" key="1">
    <source>
        <dbReference type="ARBA" id="ARBA00022729"/>
    </source>
</evidence>
<protein>
    <submittedName>
        <fullName evidence="2">Twin-arginine translocation signal domain-containing protein</fullName>
    </submittedName>
</protein>
<dbReference type="InterPro" id="IPR006311">
    <property type="entry name" value="TAT_signal"/>
</dbReference>
<name>A0A9X5B6U4_9GAMM</name>